<dbReference type="GO" id="GO:0006913">
    <property type="term" value="P:nucleocytoplasmic transport"/>
    <property type="evidence" value="ECO:0007669"/>
    <property type="project" value="TreeGrafter"/>
</dbReference>
<dbReference type="Gene3D" id="3.80.10.10">
    <property type="entry name" value="Ribonuclease Inhibitor"/>
    <property type="match status" value="3"/>
</dbReference>
<dbReference type="CDD" id="cd00590">
    <property type="entry name" value="RRM_SF"/>
    <property type="match status" value="1"/>
</dbReference>
<dbReference type="SMART" id="SM00360">
    <property type="entry name" value="RRM"/>
    <property type="match status" value="1"/>
</dbReference>
<feature type="domain" description="RRM" evidence="6">
    <location>
        <begin position="920"/>
        <end position="1002"/>
    </location>
</feature>
<dbReference type="InterPro" id="IPR032675">
    <property type="entry name" value="LRR_dom_sf"/>
</dbReference>
<keyword evidence="8" id="KW-1185">Reference proteome</keyword>
<dbReference type="Gene3D" id="3.30.70.330">
    <property type="match status" value="1"/>
</dbReference>
<dbReference type="Proteomes" id="UP000683360">
    <property type="component" value="Unassembled WGS sequence"/>
</dbReference>
<dbReference type="Pfam" id="PF13516">
    <property type="entry name" value="LRR_6"/>
    <property type="match status" value="3"/>
</dbReference>
<dbReference type="InterPro" id="IPR001611">
    <property type="entry name" value="Leu-rich_rpt"/>
</dbReference>
<comment type="caution">
    <text evidence="7">The sequence shown here is derived from an EMBL/GenBank/DDBJ whole genome shotgun (WGS) entry which is preliminary data.</text>
</comment>
<evidence type="ECO:0000256" key="1">
    <source>
        <dbReference type="ARBA" id="ARBA00022468"/>
    </source>
</evidence>
<dbReference type="GO" id="GO:0005634">
    <property type="term" value="C:nucleus"/>
    <property type="evidence" value="ECO:0007669"/>
    <property type="project" value="TreeGrafter"/>
</dbReference>
<feature type="coiled-coil region" evidence="5">
    <location>
        <begin position="1017"/>
        <end position="1044"/>
    </location>
</feature>
<keyword evidence="2" id="KW-0433">Leucine-rich repeat</keyword>
<dbReference type="PROSITE" id="PS50102">
    <property type="entry name" value="RRM"/>
    <property type="match status" value="1"/>
</dbReference>
<gene>
    <name evidence="7" type="ORF">MEDL_46372</name>
</gene>
<evidence type="ECO:0000256" key="2">
    <source>
        <dbReference type="ARBA" id="ARBA00022614"/>
    </source>
</evidence>
<evidence type="ECO:0000259" key="6">
    <source>
        <dbReference type="PROSITE" id="PS50102"/>
    </source>
</evidence>
<organism evidence="7 8">
    <name type="scientific">Mytilus edulis</name>
    <name type="common">Blue mussel</name>
    <dbReference type="NCBI Taxonomy" id="6550"/>
    <lineage>
        <taxon>Eukaryota</taxon>
        <taxon>Metazoa</taxon>
        <taxon>Spiralia</taxon>
        <taxon>Lophotrochozoa</taxon>
        <taxon>Mollusca</taxon>
        <taxon>Bivalvia</taxon>
        <taxon>Autobranchia</taxon>
        <taxon>Pteriomorphia</taxon>
        <taxon>Mytilida</taxon>
        <taxon>Mytiloidea</taxon>
        <taxon>Mytilidae</taxon>
        <taxon>Mytilinae</taxon>
        <taxon>Mytilus</taxon>
    </lineage>
</organism>
<dbReference type="GO" id="GO:0031267">
    <property type="term" value="F:small GTPase binding"/>
    <property type="evidence" value="ECO:0007669"/>
    <property type="project" value="TreeGrafter"/>
</dbReference>
<dbReference type="PANTHER" id="PTHR24113:SF12">
    <property type="entry name" value="RAN GTPASE-ACTIVATING PROTEIN 1"/>
    <property type="match status" value="1"/>
</dbReference>
<dbReference type="EMBL" id="CAJPWZ010002216">
    <property type="protein sequence ID" value="CAG2233711.1"/>
    <property type="molecule type" value="Genomic_DNA"/>
</dbReference>
<keyword evidence="4" id="KW-0694">RNA-binding</keyword>
<dbReference type="GO" id="GO:0005829">
    <property type="term" value="C:cytosol"/>
    <property type="evidence" value="ECO:0007669"/>
    <property type="project" value="TreeGrafter"/>
</dbReference>
<evidence type="ECO:0000256" key="4">
    <source>
        <dbReference type="PROSITE-ProRule" id="PRU00176"/>
    </source>
</evidence>
<keyword evidence="3" id="KW-0677">Repeat</keyword>
<evidence type="ECO:0000313" key="7">
    <source>
        <dbReference type="EMBL" id="CAG2233711.1"/>
    </source>
</evidence>
<protein>
    <recommendedName>
        <fullName evidence="6">RRM domain-containing protein</fullName>
    </recommendedName>
</protein>
<proteinExistence type="predicted"/>
<dbReference type="PANTHER" id="PTHR24113">
    <property type="entry name" value="RAN GTPASE-ACTIVATING PROTEIN 1"/>
    <property type="match status" value="1"/>
</dbReference>
<evidence type="ECO:0000256" key="3">
    <source>
        <dbReference type="ARBA" id="ARBA00022737"/>
    </source>
</evidence>
<dbReference type="InterPro" id="IPR012677">
    <property type="entry name" value="Nucleotide-bd_a/b_plait_sf"/>
</dbReference>
<accession>A0A8S3TR59</accession>
<dbReference type="GO" id="GO:0003723">
    <property type="term" value="F:RNA binding"/>
    <property type="evidence" value="ECO:0007669"/>
    <property type="project" value="UniProtKB-UniRule"/>
</dbReference>
<keyword evidence="1" id="KW-0343">GTPase activation</keyword>
<dbReference type="AlphaFoldDB" id="A0A8S3TR59"/>
<dbReference type="SUPFAM" id="SSF52047">
    <property type="entry name" value="RNI-like"/>
    <property type="match status" value="2"/>
</dbReference>
<dbReference type="SUPFAM" id="SSF54928">
    <property type="entry name" value="RNA-binding domain, RBD"/>
    <property type="match status" value="1"/>
</dbReference>
<dbReference type="GO" id="GO:0005096">
    <property type="term" value="F:GTPase activator activity"/>
    <property type="evidence" value="ECO:0007669"/>
    <property type="project" value="UniProtKB-KW"/>
</dbReference>
<evidence type="ECO:0000256" key="5">
    <source>
        <dbReference type="SAM" id="Coils"/>
    </source>
</evidence>
<reference evidence="7" key="1">
    <citation type="submission" date="2021-03" db="EMBL/GenBank/DDBJ databases">
        <authorList>
            <person name="Bekaert M."/>
        </authorList>
    </citation>
    <scope>NUCLEOTIDE SEQUENCE</scope>
</reference>
<dbReference type="PROSITE" id="PS51450">
    <property type="entry name" value="LRR"/>
    <property type="match status" value="1"/>
</dbReference>
<dbReference type="InterPro" id="IPR000504">
    <property type="entry name" value="RRM_dom"/>
</dbReference>
<evidence type="ECO:0000313" key="8">
    <source>
        <dbReference type="Proteomes" id="UP000683360"/>
    </source>
</evidence>
<dbReference type="InterPro" id="IPR027038">
    <property type="entry name" value="RanGap"/>
</dbReference>
<sequence length="1064" mass="116324">MVGAMAKMKDDYKPIKQTGGEYSLKQMTNGGTASGTWSSMSNNNMITGMGSLSGFYSFGGRGGMKSPSPMLQNGGMNNAKTMSSFNGISQPQHSFGPLKVTEKLKSLPTTTEPTTLPTTNELTTLPTTNLNGNHANKQHQQTPNKWILPTATQQTSIETTEHHTTLPVNNKATEQNGIISKGQNRRACQPLHKSCPTECRTYDTQTYCPVCRCQMTTPPPVPTTDSCVSLPVDCRTQCVKLGVNGCPVCQCPNVTVDSNTSDVNTTDLTCPPINRNCHKECITYDPNSFCPLCQCNTEEEIDISNNNIGPNSFRSICLAMCNNVTVSSLNIADNMADTDSAECLGKMITQNKTLVYLNVSSNSLGKDYFSRCVGPALKVNTTLKTLRAQNLGSSDMKVFMEGLMENTALTDIDLSNNALSDRMILGKGFGEKLKNPSCILKSIALANCEINTAGIDAFIQGFESNTTLEELNLNGNQFDSLKRLGKLVVFAMNSSTMRNLSLDIVRVKDTNVSAADLKVDLKEDHTSQLQIISLNDGSLTDNFWACVEEVFQGRQIPVFDINIGSNSDLSPKCFDSILKLTSDGEAISTLRRINYSLNNQCNGLSEKLEKFQDLQYVNIRRCRIKDLHQMAAVYTTGNLTTLVLDGIKLASTDTLQALMGNVVGSSLRTLSFGGCSLSASDIAPLCQAIKKGFQLHMLKLSANRLEDEGVIDLFQAVVSCKTHPLAVLDLSSNTFTDTGALSLSKIFSTKSHKSQLHSLNVSSNNIGKEGLMSLVSMVGGKSPLHSLHAQNQTEGLKELEMTELFTKLATVIGFNIKKIGASVSDLPNLPEGLLVNLSSMGGNPGETGAMLDSQRILTDYPNDKIPTMTFAHIQELCALLKNTGNNICVWSSEEWGLITGSGRPTTDAPSWLQLEAKRSKALYLSNLPGNTTQQKMDAMFEMEADCNLDEVCLMKDPVTRSINGTGWVTMLDDQSIQKAIDFFNSGEAKVFGQPFKISKINIKVDDEANSLAEAQALEDFELRQKQKQQEAKEYRSLIQRTTEESWKRHAYRLAHPAYADGRIW</sequence>
<dbReference type="SMART" id="SM00368">
    <property type="entry name" value="LRR_RI"/>
    <property type="match status" value="7"/>
</dbReference>
<keyword evidence="5" id="KW-0175">Coiled coil</keyword>
<dbReference type="OrthoDB" id="120976at2759"/>
<dbReference type="GO" id="GO:0048471">
    <property type="term" value="C:perinuclear region of cytoplasm"/>
    <property type="evidence" value="ECO:0007669"/>
    <property type="project" value="TreeGrafter"/>
</dbReference>
<name>A0A8S3TR59_MYTED</name>
<dbReference type="InterPro" id="IPR035979">
    <property type="entry name" value="RBD_domain_sf"/>
</dbReference>